<accession>A0A0W0WNF4</accession>
<dbReference type="InterPro" id="IPR009003">
    <property type="entry name" value="Peptidase_S1_PA"/>
</dbReference>
<keyword evidence="2" id="KW-1185">Reference proteome</keyword>
<name>A0A0W0WNF4_9GAMM</name>
<dbReference type="OrthoDB" id="6398784at2"/>
<evidence type="ECO:0000313" key="1">
    <source>
        <dbReference type="EMBL" id="KTD33835.1"/>
    </source>
</evidence>
<dbReference type="SUPFAM" id="SSF50494">
    <property type="entry name" value="Trypsin-like serine proteases"/>
    <property type="match status" value="1"/>
</dbReference>
<dbReference type="RefSeq" id="WP_058505141.1">
    <property type="nucleotide sequence ID" value="NZ_CAAAIF010000012.1"/>
</dbReference>
<organism evidence="1 2">
    <name type="scientific">Legionella nautarum</name>
    <dbReference type="NCBI Taxonomy" id="45070"/>
    <lineage>
        <taxon>Bacteria</taxon>
        <taxon>Pseudomonadati</taxon>
        <taxon>Pseudomonadota</taxon>
        <taxon>Gammaproteobacteria</taxon>
        <taxon>Legionellales</taxon>
        <taxon>Legionellaceae</taxon>
        <taxon>Legionella</taxon>
    </lineage>
</organism>
<dbReference type="PATRIC" id="fig|45070.6.peg.2245"/>
<evidence type="ECO:0000313" key="2">
    <source>
        <dbReference type="Proteomes" id="UP000054725"/>
    </source>
</evidence>
<dbReference type="EMBL" id="LNYO01000021">
    <property type="protein sequence ID" value="KTD33835.1"/>
    <property type="molecule type" value="Genomic_DNA"/>
</dbReference>
<comment type="caution">
    <text evidence="1">The sequence shown here is derived from an EMBL/GenBank/DDBJ whole genome shotgun (WGS) entry which is preliminary data.</text>
</comment>
<dbReference type="Proteomes" id="UP000054725">
    <property type="component" value="Unassembled WGS sequence"/>
</dbReference>
<dbReference type="AlphaFoldDB" id="A0A0W0WNF4"/>
<evidence type="ECO:0008006" key="3">
    <source>
        <dbReference type="Google" id="ProtNLM"/>
    </source>
</evidence>
<proteinExistence type="predicted"/>
<protein>
    <recommendedName>
        <fullName evidence="3">Trypsin-like peptidase domain-containing protein</fullName>
    </recommendedName>
</protein>
<reference evidence="1 2" key="1">
    <citation type="submission" date="2015-11" db="EMBL/GenBank/DDBJ databases">
        <title>Genomic analysis of 38 Legionella species identifies large and diverse effector repertoires.</title>
        <authorList>
            <person name="Burstein D."/>
            <person name="Amaro F."/>
            <person name="Zusman T."/>
            <person name="Lifshitz Z."/>
            <person name="Cohen O."/>
            <person name="Gilbert J.A."/>
            <person name="Pupko T."/>
            <person name="Shuman H.A."/>
            <person name="Segal G."/>
        </authorList>
    </citation>
    <scope>NUCLEOTIDE SEQUENCE [LARGE SCALE GENOMIC DNA]</scope>
    <source>
        <strain evidence="1 2">ATCC 49506</strain>
    </source>
</reference>
<sequence length="243" mass="27163">MFLQSYVIPICQFELSKSEARIKKTIGTAFFINDTGFFMTAKHVIKDAIDNLKGDGGFIGLIVKGNEGKSPDNFAVPIISYSLAENPYDIAVGITNYKCETPLRIKDAEAGLWREVITLGYPVTALVQKPNDFRVNIRGHKGYIQRLISLDDQAMSLEGQEHPNSFELNFTIGYGLSGSPLIVYNAQEQIVVGVCVGSKKTEYRDSIEEYGIAQDIRPLLDWKPDCFFGKSLKEVSNLYFDKP</sequence>
<gene>
    <name evidence="1" type="ORF">Lnau_2127</name>
</gene>
<dbReference type="Gene3D" id="2.40.10.120">
    <property type="match status" value="1"/>
</dbReference>
<dbReference type="Pfam" id="PF13365">
    <property type="entry name" value="Trypsin_2"/>
    <property type="match status" value="1"/>
</dbReference>